<evidence type="ECO:0000313" key="1">
    <source>
        <dbReference type="EMBL" id="KAH3776294.1"/>
    </source>
</evidence>
<name>A0A9D4EC49_DREPO</name>
<comment type="caution">
    <text evidence="1">The sequence shown here is derived from an EMBL/GenBank/DDBJ whole genome shotgun (WGS) entry which is preliminary data.</text>
</comment>
<reference evidence="1" key="1">
    <citation type="journal article" date="2019" name="bioRxiv">
        <title>The Genome of the Zebra Mussel, Dreissena polymorpha: A Resource for Invasive Species Research.</title>
        <authorList>
            <person name="McCartney M.A."/>
            <person name="Auch B."/>
            <person name="Kono T."/>
            <person name="Mallez S."/>
            <person name="Zhang Y."/>
            <person name="Obille A."/>
            <person name="Becker A."/>
            <person name="Abrahante J.E."/>
            <person name="Garbe J."/>
            <person name="Badalamenti J.P."/>
            <person name="Herman A."/>
            <person name="Mangelson H."/>
            <person name="Liachko I."/>
            <person name="Sullivan S."/>
            <person name="Sone E.D."/>
            <person name="Koren S."/>
            <person name="Silverstein K.A.T."/>
            <person name="Beckman K.B."/>
            <person name="Gohl D.M."/>
        </authorList>
    </citation>
    <scope>NUCLEOTIDE SEQUENCE</scope>
    <source>
        <strain evidence="1">Duluth1</strain>
        <tissue evidence="1">Whole animal</tissue>
    </source>
</reference>
<accession>A0A9D4EC49</accession>
<protein>
    <submittedName>
        <fullName evidence="1">Uncharacterized protein</fullName>
    </submittedName>
</protein>
<proteinExistence type="predicted"/>
<keyword evidence="2" id="KW-1185">Reference proteome</keyword>
<dbReference type="AlphaFoldDB" id="A0A9D4EC49"/>
<gene>
    <name evidence="1" type="ORF">DPMN_177715</name>
</gene>
<organism evidence="1 2">
    <name type="scientific">Dreissena polymorpha</name>
    <name type="common">Zebra mussel</name>
    <name type="synonym">Mytilus polymorpha</name>
    <dbReference type="NCBI Taxonomy" id="45954"/>
    <lineage>
        <taxon>Eukaryota</taxon>
        <taxon>Metazoa</taxon>
        <taxon>Spiralia</taxon>
        <taxon>Lophotrochozoa</taxon>
        <taxon>Mollusca</taxon>
        <taxon>Bivalvia</taxon>
        <taxon>Autobranchia</taxon>
        <taxon>Heteroconchia</taxon>
        <taxon>Euheterodonta</taxon>
        <taxon>Imparidentia</taxon>
        <taxon>Neoheterodontei</taxon>
        <taxon>Myida</taxon>
        <taxon>Dreissenoidea</taxon>
        <taxon>Dreissenidae</taxon>
        <taxon>Dreissena</taxon>
    </lineage>
</organism>
<evidence type="ECO:0000313" key="2">
    <source>
        <dbReference type="Proteomes" id="UP000828390"/>
    </source>
</evidence>
<sequence length="50" mass="4901">MISAAIALSSSFSLRNWSCGSTSDVSSSSLAAPCGELSADSNGSVGLTMS</sequence>
<dbReference type="Proteomes" id="UP000828390">
    <property type="component" value="Unassembled WGS sequence"/>
</dbReference>
<reference evidence="1" key="2">
    <citation type="submission" date="2020-11" db="EMBL/GenBank/DDBJ databases">
        <authorList>
            <person name="McCartney M.A."/>
            <person name="Auch B."/>
            <person name="Kono T."/>
            <person name="Mallez S."/>
            <person name="Becker A."/>
            <person name="Gohl D.M."/>
            <person name="Silverstein K.A.T."/>
            <person name="Koren S."/>
            <person name="Bechman K.B."/>
            <person name="Herman A."/>
            <person name="Abrahante J.E."/>
            <person name="Garbe J."/>
        </authorList>
    </citation>
    <scope>NUCLEOTIDE SEQUENCE</scope>
    <source>
        <strain evidence="1">Duluth1</strain>
        <tissue evidence="1">Whole animal</tissue>
    </source>
</reference>
<dbReference type="EMBL" id="JAIWYP010000009">
    <property type="protein sequence ID" value="KAH3776294.1"/>
    <property type="molecule type" value="Genomic_DNA"/>
</dbReference>